<keyword evidence="1" id="KW-0378">Hydrolase</keyword>
<dbReference type="Proteomes" id="UP000002051">
    <property type="component" value="Unassembled WGS sequence"/>
</dbReference>
<keyword evidence="1" id="KW-0547">Nucleotide-binding</keyword>
<keyword evidence="1" id="KW-0347">Helicase</keyword>
<name>A0A072TIQ5_MEDTR</name>
<keyword evidence="1" id="KW-0067">ATP-binding</keyword>
<keyword evidence="3" id="KW-1185">Reference proteome</keyword>
<dbReference type="PANTHER" id="PTHR23274:SF33">
    <property type="entry name" value="ANIMAL RPA1 DOMAIN PROTEIN"/>
    <property type="match status" value="1"/>
</dbReference>
<accession>A0A072TIQ5</accession>
<evidence type="ECO:0000313" key="3">
    <source>
        <dbReference type="Proteomes" id="UP000002051"/>
    </source>
</evidence>
<proteinExistence type="predicted"/>
<dbReference type="HOGENOM" id="CLU_001324_12_3_1"/>
<dbReference type="PANTHER" id="PTHR23274">
    <property type="entry name" value="DNA HELICASE-RELATED"/>
    <property type="match status" value="1"/>
</dbReference>
<dbReference type="InterPro" id="IPR027417">
    <property type="entry name" value="P-loop_NTPase"/>
</dbReference>
<dbReference type="SUPFAM" id="SSF52540">
    <property type="entry name" value="P-loop containing nucleoside triphosphate hydrolases"/>
    <property type="match status" value="1"/>
</dbReference>
<dbReference type="STRING" id="3880.A0A072TIQ5"/>
<evidence type="ECO:0000313" key="1">
    <source>
        <dbReference type="EMBL" id="KEH17292.1"/>
    </source>
</evidence>
<dbReference type="EMBL" id="KL402750">
    <property type="protein sequence ID" value="KEH17292.1"/>
    <property type="molecule type" value="Genomic_DNA"/>
</dbReference>
<reference evidence="2" key="3">
    <citation type="submission" date="2015-06" db="UniProtKB">
        <authorList>
            <consortium name="EnsemblPlants"/>
        </authorList>
    </citation>
    <scope>IDENTIFICATION</scope>
    <source>
        <strain evidence="2">cv. Jemalong A17</strain>
    </source>
</reference>
<dbReference type="EnsemblPlants" id="KEH17292">
    <property type="protein sequence ID" value="KEH17292"/>
    <property type="gene ID" value="MTR_0025s0050"/>
</dbReference>
<reference evidence="1 3" key="1">
    <citation type="journal article" date="2011" name="Nature">
        <title>The Medicago genome provides insight into the evolution of rhizobial symbioses.</title>
        <authorList>
            <person name="Young N.D."/>
            <person name="Debelle F."/>
            <person name="Oldroyd G.E."/>
            <person name="Geurts R."/>
            <person name="Cannon S.B."/>
            <person name="Udvardi M.K."/>
            <person name="Benedito V.A."/>
            <person name="Mayer K.F."/>
            <person name="Gouzy J."/>
            <person name="Schoof H."/>
            <person name="Van de Peer Y."/>
            <person name="Proost S."/>
            <person name="Cook D.R."/>
            <person name="Meyers B.C."/>
            <person name="Spannagl M."/>
            <person name="Cheung F."/>
            <person name="De Mita S."/>
            <person name="Krishnakumar V."/>
            <person name="Gundlach H."/>
            <person name="Zhou S."/>
            <person name="Mudge J."/>
            <person name="Bharti A.K."/>
            <person name="Murray J.D."/>
            <person name="Naoumkina M.A."/>
            <person name="Rosen B."/>
            <person name="Silverstein K.A."/>
            <person name="Tang H."/>
            <person name="Rombauts S."/>
            <person name="Zhao P.X."/>
            <person name="Zhou P."/>
            <person name="Barbe V."/>
            <person name="Bardou P."/>
            <person name="Bechner M."/>
            <person name="Bellec A."/>
            <person name="Berger A."/>
            <person name="Berges H."/>
            <person name="Bidwell S."/>
            <person name="Bisseling T."/>
            <person name="Choisne N."/>
            <person name="Couloux A."/>
            <person name="Denny R."/>
            <person name="Deshpande S."/>
            <person name="Dai X."/>
            <person name="Doyle J.J."/>
            <person name="Dudez A.M."/>
            <person name="Farmer A.D."/>
            <person name="Fouteau S."/>
            <person name="Franken C."/>
            <person name="Gibelin C."/>
            <person name="Gish J."/>
            <person name="Goldstein S."/>
            <person name="Gonzalez A.J."/>
            <person name="Green P.J."/>
            <person name="Hallab A."/>
            <person name="Hartog M."/>
            <person name="Hua A."/>
            <person name="Humphray S.J."/>
            <person name="Jeong D.H."/>
            <person name="Jing Y."/>
            <person name="Jocker A."/>
            <person name="Kenton S.M."/>
            <person name="Kim D.J."/>
            <person name="Klee K."/>
            <person name="Lai H."/>
            <person name="Lang C."/>
            <person name="Lin S."/>
            <person name="Macmil S.L."/>
            <person name="Magdelenat G."/>
            <person name="Matthews L."/>
            <person name="McCorrison J."/>
            <person name="Monaghan E.L."/>
            <person name="Mun J.H."/>
            <person name="Najar F.Z."/>
            <person name="Nicholson C."/>
            <person name="Noirot C."/>
            <person name="O'Bleness M."/>
            <person name="Paule C.R."/>
            <person name="Poulain J."/>
            <person name="Prion F."/>
            <person name="Qin B."/>
            <person name="Qu C."/>
            <person name="Retzel E.F."/>
            <person name="Riddle C."/>
            <person name="Sallet E."/>
            <person name="Samain S."/>
            <person name="Samson N."/>
            <person name="Sanders I."/>
            <person name="Saurat O."/>
            <person name="Scarpelli C."/>
            <person name="Schiex T."/>
            <person name="Segurens B."/>
            <person name="Severin A.J."/>
            <person name="Sherrier D.J."/>
            <person name="Shi R."/>
            <person name="Sims S."/>
            <person name="Singer S.R."/>
            <person name="Sinharoy S."/>
            <person name="Sterck L."/>
            <person name="Viollet A."/>
            <person name="Wang B.B."/>
            <person name="Wang K."/>
            <person name="Wang M."/>
            <person name="Wang X."/>
            <person name="Warfsmann J."/>
            <person name="Weissenbach J."/>
            <person name="White D.D."/>
            <person name="White J.D."/>
            <person name="Wiley G.B."/>
            <person name="Wincker P."/>
            <person name="Xing Y."/>
            <person name="Yang L."/>
            <person name="Yao Z."/>
            <person name="Ying F."/>
            <person name="Zhai J."/>
            <person name="Zhou L."/>
            <person name="Zuber A."/>
            <person name="Denarie J."/>
            <person name="Dixon R.A."/>
            <person name="May G.D."/>
            <person name="Schwartz D.C."/>
            <person name="Rogers J."/>
            <person name="Quetier F."/>
            <person name="Town C.D."/>
            <person name="Roe B.A."/>
        </authorList>
    </citation>
    <scope>NUCLEOTIDE SEQUENCE [LARGE SCALE GENOMIC DNA]</scope>
    <source>
        <strain evidence="1">A17</strain>
        <strain evidence="2 3">cv. Jemalong A17</strain>
    </source>
</reference>
<reference evidence="1 3" key="2">
    <citation type="journal article" date="2014" name="BMC Genomics">
        <title>An improved genome release (version Mt4.0) for the model legume Medicago truncatula.</title>
        <authorList>
            <person name="Tang H."/>
            <person name="Krishnakumar V."/>
            <person name="Bidwell S."/>
            <person name="Rosen B."/>
            <person name="Chan A."/>
            <person name="Zhou S."/>
            <person name="Gentzbittel L."/>
            <person name="Childs K.L."/>
            <person name="Yandell M."/>
            <person name="Gundlach H."/>
            <person name="Mayer K.F."/>
            <person name="Schwartz D.C."/>
            <person name="Town C.D."/>
        </authorList>
    </citation>
    <scope>GENOME REANNOTATION</scope>
    <source>
        <strain evidence="1">A17</strain>
        <strain evidence="2 3">cv. Jemalong A17</strain>
    </source>
</reference>
<evidence type="ECO:0000313" key="2">
    <source>
        <dbReference type="EnsemblPlants" id="KEH17292"/>
    </source>
</evidence>
<gene>
    <name evidence="1" type="ORF">MTR_0025s0050</name>
</gene>
<dbReference type="GO" id="GO:0004386">
    <property type="term" value="F:helicase activity"/>
    <property type="evidence" value="ECO:0007669"/>
    <property type="project" value="UniProtKB-KW"/>
</dbReference>
<dbReference type="AlphaFoldDB" id="A0A072TIQ5"/>
<organism evidence="1 3">
    <name type="scientific">Medicago truncatula</name>
    <name type="common">Barrel medic</name>
    <name type="synonym">Medicago tribuloides</name>
    <dbReference type="NCBI Taxonomy" id="3880"/>
    <lineage>
        <taxon>Eukaryota</taxon>
        <taxon>Viridiplantae</taxon>
        <taxon>Streptophyta</taxon>
        <taxon>Embryophyta</taxon>
        <taxon>Tracheophyta</taxon>
        <taxon>Spermatophyta</taxon>
        <taxon>Magnoliopsida</taxon>
        <taxon>eudicotyledons</taxon>
        <taxon>Gunneridae</taxon>
        <taxon>Pentapetalae</taxon>
        <taxon>rosids</taxon>
        <taxon>fabids</taxon>
        <taxon>Fabales</taxon>
        <taxon>Fabaceae</taxon>
        <taxon>Papilionoideae</taxon>
        <taxon>50 kb inversion clade</taxon>
        <taxon>NPAAA clade</taxon>
        <taxon>Hologalegina</taxon>
        <taxon>IRL clade</taxon>
        <taxon>Trifolieae</taxon>
        <taxon>Medicago</taxon>
    </lineage>
</organism>
<protein>
    <submittedName>
        <fullName evidence="1">PIF1-like helicase</fullName>
    </submittedName>
</protein>
<sequence>MPTFTNKLIVDELSYDKVELAKTHEDLLLRLNNELRCVYDKITKSVLFGSSGLFFIYGYGGEEKEFLSYDSVFQSSENSDVQSEWFTTEFLNGIKSSGIPNDRLKLRLKVTHLGKSTIVATVITGKRASTKVFIPRMNLIPSDSRLPFKFRRRQFPLTLCFAMTMNKSQGQYLSRVGVYLPKPVFMHGQLYVVVSRVIS</sequence>